<evidence type="ECO:0000256" key="1">
    <source>
        <dbReference type="ARBA" id="ARBA00004245"/>
    </source>
</evidence>
<keyword evidence="7" id="KW-0206">Cytoskeleton</keyword>
<dbReference type="PRINTS" id="PR00380">
    <property type="entry name" value="KINESINHEAVY"/>
</dbReference>
<dbReference type="EMBL" id="JALNTZ010000007">
    <property type="protein sequence ID" value="KAJ3644765.1"/>
    <property type="molecule type" value="Genomic_DNA"/>
</dbReference>
<dbReference type="InterPro" id="IPR019821">
    <property type="entry name" value="Kinesin_motor_CS"/>
</dbReference>
<feature type="binding site" evidence="8">
    <location>
        <begin position="14"/>
        <end position="21"/>
    </location>
    <ligand>
        <name>ATP</name>
        <dbReference type="ChEBI" id="CHEBI:30616"/>
    </ligand>
</feature>
<name>A0AA38M5F2_9CUCU</name>
<keyword evidence="2 9" id="KW-0493">Microtubule</keyword>
<dbReference type="Gene3D" id="3.40.850.10">
    <property type="entry name" value="Kinesin motor domain"/>
    <property type="match status" value="1"/>
</dbReference>
<dbReference type="GO" id="GO:0008017">
    <property type="term" value="F:microtubule binding"/>
    <property type="evidence" value="ECO:0007669"/>
    <property type="project" value="InterPro"/>
</dbReference>
<feature type="region of interest" description="Disordered" evidence="11">
    <location>
        <begin position="621"/>
        <end position="662"/>
    </location>
</feature>
<dbReference type="PROSITE" id="PS00411">
    <property type="entry name" value="KINESIN_MOTOR_1"/>
    <property type="match status" value="1"/>
</dbReference>
<evidence type="ECO:0000256" key="11">
    <source>
        <dbReference type="SAM" id="MobiDB-lite"/>
    </source>
</evidence>
<keyword evidence="7" id="KW-0963">Cytoplasm</keyword>
<dbReference type="SMART" id="SM00129">
    <property type="entry name" value="KISc"/>
    <property type="match status" value="1"/>
</dbReference>
<dbReference type="InterPro" id="IPR001752">
    <property type="entry name" value="Kinesin_motor_dom"/>
</dbReference>
<evidence type="ECO:0000256" key="8">
    <source>
        <dbReference type="PROSITE-ProRule" id="PRU00283"/>
    </source>
</evidence>
<sequence>MAVVTYNATVFAYGATGAGKTHTMVGDSSQPGIMVRALNDIFETVKGKQDQYSVSMSYLELYNEQIRDLLNPASGYLELREDSRGRNIQVAGLQEVSTTSTNEVMQLLQKGNKARTIEPTAMNKTSSRSHALLSVTVKHTTPLDKNDRLRLRIRQGRLFMIDLAGSERANKTKNRGKRLQEGAHINRSLLALGNCINALSGGARYVNYRDSKLTRLLKEALSGNCRTVMIAHVSPSSGQKDESRNTLIYADRANNISTKAERNVLDVSYHVTQYQTVINELRDEISRLQQKMNEERPRSADIRRMNAEERSNEVKKLREQIVETFKTQMKLRRKLMEIDSHLLGLGMEAERQHLIISHWESRNNKLYKNSVNESRARTQQTIRRRKLVTAEGFRSAGNEQEEEEEADLEVEGGETAVQQAWGELADIEREQERWSELRTHIEQKLEVCRQRGVALEDKLPSLLSSDDEREILALMCRVHELEADKMALQSERLVRQHELRRRDLLILRYDRQRQLCEEIITRQRQLIEDGKIKLPPDLQELYQFYQQEIHASTYADLTPTSDKLPPISKIYSDPIFRRTATESGSDASGPSPPSSADSDDIPALPTLNDESIDRVMGHIVTRPGAPMKLPPLPPSPPLRLPRTSTSQNLRRALSEDRIGDGI</sequence>
<feature type="compositionally biased region" description="Pro residues" evidence="11">
    <location>
        <begin position="628"/>
        <end position="639"/>
    </location>
</feature>
<accession>A0AA38M5F2</accession>
<evidence type="ECO:0000259" key="12">
    <source>
        <dbReference type="PROSITE" id="PS50067"/>
    </source>
</evidence>
<dbReference type="InterPro" id="IPR027417">
    <property type="entry name" value="P-loop_NTPase"/>
</dbReference>
<evidence type="ECO:0000256" key="5">
    <source>
        <dbReference type="ARBA" id="ARBA00023054"/>
    </source>
</evidence>
<feature type="domain" description="Kinesin motor" evidence="12">
    <location>
        <begin position="1"/>
        <end position="256"/>
    </location>
</feature>
<evidence type="ECO:0000256" key="7">
    <source>
        <dbReference type="ARBA" id="ARBA00023212"/>
    </source>
</evidence>
<dbReference type="Pfam" id="PF00225">
    <property type="entry name" value="Kinesin"/>
    <property type="match status" value="1"/>
</dbReference>
<dbReference type="PROSITE" id="PS50067">
    <property type="entry name" value="KINESIN_MOTOR_2"/>
    <property type="match status" value="1"/>
</dbReference>
<protein>
    <recommendedName>
        <fullName evidence="9">Kinesin-like protein</fullName>
    </recommendedName>
</protein>
<dbReference type="InterPro" id="IPR027640">
    <property type="entry name" value="Kinesin-like_fam"/>
</dbReference>
<feature type="region of interest" description="Disordered" evidence="11">
    <location>
        <begin position="580"/>
        <end position="608"/>
    </location>
</feature>
<dbReference type="SUPFAM" id="SSF52540">
    <property type="entry name" value="P-loop containing nucleoside triphosphate hydrolases"/>
    <property type="match status" value="1"/>
</dbReference>
<comment type="subcellular location">
    <subcellularLocation>
        <location evidence="1">Cytoplasm</location>
        <location evidence="1">Cytoskeleton</location>
    </subcellularLocation>
</comment>
<dbReference type="GO" id="GO:0003777">
    <property type="term" value="F:microtubule motor activity"/>
    <property type="evidence" value="ECO:0007669"/>
    <property type="project" value="InterPro"/>
</dbReference>
<dbReference type="AlphaFoldDB" id="A0AA38M5F2"/>
<evidence type="ECO:0000256" key="6">
    <source>
        <dbReference type="ARBA" id="ARBA00023175"/>
    </source>
</evidence>
<keyword evidence="4 8" id="KW-0067">ATP-binding</keyword>
<dbReference type="PANTHER" id="PTHR47968">
    <property type="entry name" value="CENTROMERE PROTEIN E"/>
    <property type="match status" value="1"/>
</dbReference>
<evidence type="ECO:0000256" key="10">
    <source>
        <dbReference type="SAM" id="Coils"/>
    </source>
</evidence>
<evidence type="ECO:0000256" key="4">
    <source>
        <dbReference type="ARBA" id="ARBA00022840"/>
    </source>
</evidence>
<dbReference type="Proteomes" id="UP001168821">
    <property type="component" value="Unassembled WGS sequence"/>
</dbReference>
<evidence type="ECO:0000256" key="9">
    <source>
        <dbReference type="RuleBase" id="RU000394"/>
    </source>
</evidence>
<evidence type="ECO:0000256" key="3">
    <source>
        <dbReference type="ARBA" id="ARBA00022741"/>
    </source>
</evidence>
<feature type="compositionally biased region" description="Basic and acidic residues" evidence="11">
    <location>
        <begin position="652"/>
        <end position="662"/>
    </location>
</feature>
<dbReference type="GO" id="GO:0007018">
    <property type="term" value="P:microtubule-based movement"/>
    <property type="evidence" value="ECO:0007669"/>
    <property type="project" value="InterPro"/>
</dbReference>
<dbReference type="GO" id="GO:0005874">
    <property type="term" value="C:microtubule"/>
    <property type="evidence" value="ECO:0007669"/>
    <property type="project" value="UniProtKB-KW"/>
</dbReference>
<comment type="similarity">
    <text evidence="8 9">Belongs to the TRAFAC class myosin-kinesin ATPase superfamily. Kinesin family.</text>
</comment>
<keyword evidence="3 8" id="KW-0547">Nucleotide-binding</keyword>
<evidence type="ECO:0000313" key="13">
    <source>
        <dbReference type="EMBL" id="KAJ3644765.1"/>
    </source>
</evidence>
<dbReference type="InterPro" id="IPR036961">
    <property type="entry name" value="Kinesin_motor_dom_sf"/>
</dbReference>
<evidence type="ECO:0000313" key="14">
    <source>
        <dbReference type="Proteomes" id="UP001168821"/>
    </source>
</evidence>
<keyword evidence="14" id="KW-1185">Reference proteome</keyword>
<feature type="coiled-coil region" evidence="10">
    <location>
        <begin position="271"/>
        <end position="298"/>
    </location>
</feature>
<proteinExistence type="inferred from homology"/>
<gene>
    <name evidence="13" type="ORF">Zmor_022470</name>
</gene>
<keyword evidence="5 10" id="KW-0175">Coiled coil</keyword>
<reference evidence="13" key="1">
    <citation type="journal article" date="2023" name="G3 (Bethesda)">
        <title>Whole genome assemblies of Zophobas morio and Tenebrio molitor.</title>
        <authorList>
            <person name="Kaur S."/>
            <person name="Stinson S.A."/>
            <person name="diCenzo G.C."/>
        </authorList>
    </citation>
    <scope>NUCLEOTIDE SEQUENCE</scope>
    <source>
        <strain evidence="13">QUZm001</strain>
    </source>
</reference>
<evidence type="ECO:0000256" key="2">
    <source>
        <dbReference type="ARBA" id="ARBA00022701"/>
    </source>
</evidence>
<organism evidence="13 14">
    <name type="scientific">Zophobas morio</name>
    <dbReference type="NCBI Taxonomy" id="2755281"/>
    <lineage>
        <taxon>Eukaryota</taxon>
        <taxon>Metazoa</taxon>
        <taxon>Ecdysozoa</taxon>
        <taxon>Arthropoda</taxon>
        <taxon>Hexapoda</taxon>
        <taxon>Insecta</taxon>
        <taxon>Pterygota</taxon>
        <taxon>Neoptera</taxon>
        <taxon>Endopterygota</taxon>
        <taxon>Coleoptera</taxon>
        <taxon>Polyphaga</taxon>
        <taxon>Cucujiformia</taxon>
        <taxon>Tenebrionidae</taxon>
        <taxon>Zophobas</taxon>
    </lineage>
</organism>
<comment type="caution">
    <text evidence="13">The sequence shown here is derived from an EMBL/GenBank/DDBJ whole genome shotgun (WGS) entry which is preliminary data.</text>
</comment>
<dbReference type="GO" id="GO:0005524">
    <property type="term" value="F:ATP binding"/>
    <property type="evidence" value="ECO:0007669"/>
    <property type="project" value="UniProtKB-UniRule"/>
</dbReference>
<keyword evidence="6 8" id="KW-0505">Motor protein</keyword>
<dbReference type="PANTHER" id="PTHR47968:SF13">
    <property type="entry name" value="KINESIN-LIKE PROTEIN KIF19 ISOFORM X1"/>
    <property type="match status" value="1"/>
</dbReference>